<dbReference type="STRING" id="758803.SAMN05421803_14323"/>
<name>A0A1M6WG29_9ACTN</name>
<proteinExistence type="predicted"/>
<gene>
    <name evidence="1" type="ORF">SAMN05421803_14323</name>
</gene>
<reference evidence="1 2" key="1">
    <citation type="submission" date="2016-11" db="EMBL/GenBank/DDBJ databases">
        <authorList>
            <person name="Jaros S."/>
            <person name="Januszkiewicz K."/>
            <person name="Wedrychowicz H."/>
        </authorList>
    </citation>
    <scope>NUCLEOTIDE SEQUENCE [LARGE SCALE GENOMIC DNA]</scope>
    <source>
        <strain evidence="1 2">CGMCC 4.5723</strain>
    </source>
</reference>
<dbReference type="AlphaFoldDB" id="A0A1M6WG29"/>
<organism evidence="1 2">
    <name type="scientific">Nocardiopsis flavescens</name>
    <dbReference type="NCBI Taxonomy" id="758803"/>
    <lineage>
        <taxon>Bacteria</taxon>
        <taxon>Bacillati</taxon>
        <taxon>Actinomycetota</taxon>
        <taxon>Actinomycetes</taxon>
        <taxon>Streptosporangiales</taxon>
        <taxon>Nocardiopsidaceae</taxon>
        <taxon>Nocardiopsis</taxon>
    </lineage>
</organism>
<evidence type="ECO:0000313" key="1">
    <source>
        <dbReference type="EMBL" id="SHK92720.1"/>
    </source>
</evidence>
<sequence>MAPTEPVLSPLVQALAAVDLADEARPGGIAAGVDQAAGLIRTHVTAWSTGVGADVVPLPSNTTEGAAA</sequence>
<accession>A0A1M6WG29</accession>
<protein>
    <submittedName>
        <fullName evidence="1">Uncharacterized protein</fullName>
    </submittedName>
</protein>
<dbReference type="EMBL" id="FQZK01000043">
    <property type="protein sequence ID" value="SHK92720.1"/>
    <property type="molecule type" value="Genomic_DNA"/>
</dbReference>
<dbReference type="Proteomes" id="UP000184452">
    <property type="component" value="Unassembled WGS sequence"/>
</dbReference>
<evidence type="ECO:0000313" key="2">
    <source>
        <dbReference type="Proteomes" id="UP000184452"/>
    </source>
</evidence>
<dbReference type="RefSeq" id="WP_245833597.1">
    <property type="nucleotide sequence ID" value="NZ_FQZK01000043.1"/>
</dbReference>
<keyword evidence="2" id="KW-1185">Reference proteome</keyword>